<dbReference type="AlphaFoldDB" id="A0A086JDP9"/>
<evidence type="ECO:0000256" key="2">
    <source>
        <dbReference type="SAM" id="SignalP"/>
    </source>
</evidence>
<proteinExistence type="predicted"/>
<comment type="caution">
    <text evidence="3">The sequence shown here is derived from an EMBL/GenBank/DDBJ whole genome shotgun (WGS) entry which is preliminary data.</text>
</comment>
<evidence type="ECO:0008006" key="5">
    <source>
        <dbReference type="Google" id="ProtNLM"/>
    </source>
</evidence>
<dbReference type="Proteomes" id="UP000028837">
    <property type="component" value="Unassembled WGS sequence"/>
</dbReference>
<sequence length="238" mass="26860">MALTICWHVTMTQTSFSFRVVWVVWGSRHGQTREAPASTETDRYAGLEEKRGSTGSPKPASRQSVKRTRAPTRCRPFTLLSLGRWNRVHTRSSTHVTSRDLFADSLMVYEHPRRGVLVWPPVCASASFVPREVAGLLSRLDLHGIVSDFFPTGLRRIVGGGRSNEPPHRSHRRCFPPPLHSHPLLLSGLVGFRSDSRGVCACHLYKSTDACIFEKRRVERRESRETGKKRRRCTASSA</sequence>
<protein>
    <recommendedName>
        <fullName evidence="5">Secreted protein</fullName>
    </recommendedName>
</protein>
<feature type="region of interest" description="Disordered" evidence="1">
    <location>
        <begin position="32"/>
        <end position="69"/>
    </location>
</feature>
<name>A0A086JDP9_TOXGO</name>
<gene>
    <name evidence="3" type="ORF">TGDOM2_216200</name>
</gene>
<evidence type="ECO:0000313" key="3">
    <source>
        <dbReference type="EMBL" id="KFG30267.1"/>
    </source>
</evidence>
<evidence type="ECO:0000256" key="1">
    <source>
        <dbReference type="SAM" id="MobiDB-lite"/>
    </source>
</evidence>
<dbReference type="EMBL" id="AHZU02001650">
    <property type="protein sequence ID" value="KFG30267.1"/>
    <property type="molecule type" value="Genomic_DNA"/>
</dbReference>
<feature type="compositionally biased region" description="Basic and acidic residues" evidence="1">
    <location>
        <begin position="40"/>
        <end position="52"/>
    </location>
</feature>
<evidence type="ECO:0000313" key="4">
    <source>
        <dbReference type="Proteomes" id="UP000028837"/>
    </source>
</evidence>
<organism evidence="3 4">
    <name type="scientific">Toxoplasma gondii GAB2-2007-GAL-DOM2</name>
    <dbReference type="NCBI Taxonomy" id="1130820"/>
    <lineage>
        <taxon>Eukaryota</taxon>
        <taxon>Sar</taxon>
        <taxon>Alveolata</taxon>
        <taxon>Apicomplexa</taxon>
        <taxon>Conoidasida</taxon>
        <taxon>Coccidia</taxon>
        <taxon>Eucoccidiorida</taxon>
        <taxon>Eimeriorina</taxon>
        <taxon>Sarcocystidae</taxon>
        <taxon>Toxoplasma</taxon>
    </lineage>
</organism>
<keyword evidence="2" id="KW-0732">Signal</keyword>
<accession>A0A086JDP9</accession>
<feature type="chain" id="PRO_5001807996" description="Secreted protein" evidence="2">
    <location>
        <begin position="18"/>
        <end position="238"/>
    </location>
</feature>
<dbReference type="VEuPathDB" id="ToxoDB:TGDOM2_216200"/>
<feature type="signal peptide" evidence="2">
    <location>
        <begin position="1"/>
        <end position="17"/>
    </location>
</feature>
<reference evidence="3 4" key="1">
    <citation type="submission" date="2014-02" db="EMBL/GenBank/DDBJ databases">
        <authorList>
            <person name="Sibley D."/>
            <person name="Venepally P."/>
            <person name="Karamycheva S."/>
            <person name="Hadjithomas M."/>
            <person name="Khan A."/>
            <person name="Brunk B."/>
            <person name="Roos D."/>
            <person name="Caler E."/>
            <person name="Lorenzi H."/>
        </authorList>
    </citation>
    <scope>NUCLEOTIDE SEQUENCE [LARGE SCALE GENOMIC DNA]</scope>
    <source>
        <strain evidence="3 4">GAB2-2007-GAL-DOM2</strain>
    </source>
</reference>